<name>H9UIR5_SPIAZ</name>
<gene>
    <name evidence="1" type="ordered locus">Spiaf_1334</name>
</gene>
<dbReference type="Proteomes" id="UP000007383">
    <property type="component" value="Chromosome"/>
</dbReference>
<dbReference type="PATRIC" id="fig|889378.3.peg.1339"/>
<dbReference type="EMBL" id="CP003282">
    <property type="protein sequence ID" value="AFG37408.1"/>
    <property type="molecule type" value="Genomic_DNA"/>
</dbReference>
<dbReference type="AlphaFoldDB" id="H9UIR5"/>
<accession>H9UIR5</accession>
<keyword evidence="2" id="KW-1185">Reference proteome</keyword>
<dbReference type="STRING" id="889378.Spiaf_1334"/>
<reference evidence="2" key="1">
    <citation type="journal article" date="2013" name="Stand. Genomic Sci.">
        <title>Complete genome sequence of the halophilic bacterium Spirochaeta africana type strain (Z-7692(T)) from the alkaline Lake Magadi in the East African Rift.</title>
        <authorList>
            <person name="Liolos K."/>
            <person name="Abt B."/>
            <person name="Scheuner C."/>
            <person name="Teshima H."/>
            <person name="Held B."/>
            <person name="Lapidus A."/>
            <person name="Nolan M."/>
            <person name="Lucas S."/>
            <person name="Deshpande S."/>
            <person name="Cheng J.F."/>
            <person name="Tapia R."/>
            <person name="Goodwin L.A."/>
            <person name="Pitluck S."/>
            <person name="Pagani I."/>
            <person name="Ivanova N."/>
            <person name="Mavromatis K."/>
            <person name="Mikhailova N."/>
            <person name="Huntemann M."/>
            <person name="Pati A."/>
            <person name="Chen A."/>
            <person name="Palaniappan K."/>
            <person name="Land M."/>
            <person name="Rohde M."/>
            <person name="Tindall B.J."/>
            <person name="Detter J.C."/>
            <person name="Goker M."/>
            <person name="Bristow J."/>
            <person name="Eisen J.A."/>
            <person name="Markowitz V."/>
            <person name="Hugenholtz P."/>
            <person name="Woyke T."/>
            <person name="Klenk H.P."/>
            <person name="Kyrpides N.C."/>
        </authorList>
    </citation>
    <scope>NUCLEOTIDE SEQUENCE</scope>
    <source>
        <strain evidence="2">ATCC 700263 / DSM 8902 / Z-7692</strain>
    </source>
</reference>
<proteinExistence type="predicted"/>
<evidence type="ECO:0008006" key="3">
    <source>
        <dbReference type="Google" id="ProtNLM"/>
    </source>
</evidence>
<sequence>MRKVDGMVLVGTAKICLLISALFLFSFGVVQATEYHRVTVVIEPGSSYRTTKWFGIFPVRLTPQMAVWIETAEGEMANVVYSSQSTVENRWRGADERSEALPVFNSRRGTVDAVGSATPRGDSTINLNEMISFQPGTYSIYAEVNKSFDYNDAYPEERTGVNGQPSLIYKAVIEITNARRSQHIRLTPFGTGAVDGADGAIRPGLQELTTALDILDSIEVHFSSE</sequence>
<organism evidence="1 2">
    <name type="scientific">Spirochaeta africana (strain ATCC 700263 / DSM 8902 / Z-7692)</name>
    <dbReference type="NCBI Taxonomy" id="889378"/>
    <lineage>
        <taxon>Bacteria</taxon>
        <taxon>Pseudomonadati</taxon>
        <taxon>Spirochaetota</taxon>
        <taxon>Spirochaetia</taxon>
        <taxon>Spirochaetales</taxon>
        <taxon>Spirochaetaceae</taxon>
        <taxon>Spirochaeta</taxon>
    </lineage>
</organism>
<dbReference type="HOGENOM" id="CLU_100962_0_0_12"/>
<protein>
    <recommendedName>
        <fullName evidence="3">DUF2271 domain-containing protein</fullName>
    </recommendedName>
</protein>
<evidence type="ECO:0000313" key="2">
    <source>
        <dbReference type="Proteomes" id="UP000007383"/>
    </source>
</evidence>
<dbReference type="eggNOG" id="ENOG50339C8">
    <property type="taxonomic scope" value="Bacteria"/>
</dbReference>
<dbReference type="KEGG" id="sfc:Spiaf_1334"/>
<evidence type="ECO:0000313" key="1">
    <source>
        <dbReference type="EMBL" id="AFG37408.1"/>
    </source>
</evidence>